<dbReference type="RefSeq" id="WP_068508908.1">
    <property type="nucleotide sequence ID" value="NZ_CP053661.1"/>
</dbReference>
<evidence type="ECO:0000256" key="4">
    <source>
        <dbReference type="ARBA" id="ARBA00022989"/>
    </source>
</evidence>
<feature type="transmembrane region" description="Helical" evidence="6">
    <location>
        <begin position="27"/>
        <end position="49"/>
    </location>
</feature>
<dbReference type="Pfam" id="PF01679">
    <property type="entry name" value="Pmp3"/>
    <property type="match status" value="1"/>
</dbReference>
<proteinExistence type="inferred from homology"/>
<evidence type="ECO:0000256" key="1">
    <source>
        <dbReference type="ARBA" id="ARBA00004370"/>
    </source>
</evidence>
<keyword evidence="4 6" id="KW-1133">Transmembrane helix</keyword>
<gene>
    <name evidence="7" type="ORF">HPC62_00410</name>
</gene>
<evidence type="ECO:0000256" key="6">
    <source>
        <dbReference type="SAM" id="Phobius"/>
    </source>
</evidence>
<name>A0A6M8BC07_9CYAN</name>
<dbReference type="KEGG" id="theu:HPC62_00410"/>
<evidence type="ECO:0000256" key="2">
    <source>
        <dbReference type="ARBA" id="ARBA00009530"/>
    </source>
</evidence>
<dbReference type="AlphaFoldDB" id="A0A6M8BC07"/>
<comment type="similarity">
    <text evidence="2">Belongs to the UPF0057 (PMP3) family.</text>
</comment>
<comment type="subcellular location">
    <subcellularLocation>
        <location evidence="1">Membrane</location>
    </subcellularLocation>
</comment>
<evidence type="ECO:0000256" key="5">
    <source>
        <dbReference type="ARBA" id="ARBA00023136"/>
    </source>
</evidence>
<sequence>MKLVRILLSVLLPPVGVYLTYGFSSTLLINILLTLLGFVPGAIHGLWAVMKHEEKLNQEV</sequence>
<reference evidence="7 8" key="1">
    <citation type="submission" date="2020-05" db="EMBL/GenBank/DDBJ databases">
        <title>Complete genome sequence of of a novel Thermoleptolyngbya strain isolated from hot springs of Ganzi, Sichuan China.</title>
        <authorList>
            <person name="Tang J."/>
            <person name="Daroch M."/>
            <person name="Li L."/>
            <person name="Waleron K."/>
            <person name="Waleron M."/>
            <person name="Waleron M."/>
        </authorList>
    </citation>
    <scope>NUCLEOTIDE SEQUENCE [LARGE SCALE GENOMIC DNA]</scope>
    <source>
        <strain evidence="7 8">PKUAC-SCTA183</strain>
    </source>
</reference>
<dbReference type="InterPro" id="IPR000612">
    <property type="entry name" value="PMP3"/>
</dbReference>
<dbReference type="EMBL" id="CP053661">
    <property type="protein sequence ID" value="QKD80833.1"/>
    <property type="molecule type" value="Genomic_DNA"/>
</dbReference>
<dbReference type="PANTHER" id="PTHR21659:SF42">
    <property type="entry name" value="UPF0057 MEMBRANE PROTEIN ZK632.10-RELATED"/>
    <property type="match status" value="1"/>
</dbReference>
<dbReference type="PROSITE" id="PS01309">
    <property type="entry name" value="UPF0057"/>
    <property type="match status" value="1"/>
</dbReference>
<dbReference type="Proteomes" id="UP000505210">
    <property type="component" value="Chromosome"/>
</dbReference>
<dbReference type="GO" id="GO:0016020">
    <property type="term" value="C:membrane"/>
    <property type="evidence" value="ECO:0007669"/>
    <property type="project" value="UniProtKB-SubCell"/>
</dbReference>
<accession>A0A6M8BC07</accession>
<evidence type="ECO:0000313" key="7">
    <source>
        <dbReference type="EMBL" id="QKD80833.1"/>
    </source>
</evidence>
<keyword evidence="3 6" id="KW-0812">Transmembrane</keyword>
<evidence type="ECO:0000313" key="8">
    <source>
        <dbReference type="Proteomes" id="UP000505210"/>
    </source>
</evidence>
<evidence type="ECO:0000256" key="3">
    <source>
        <dbReference type="ARBA" id="ARBA00022692"/>
    </source>
</evidence>
<organism evidence="7 8">
    <name type="scientific">Thermoleptolyngbya sichuanensis A183</name>
    <dbReference type="NCBI Taxonomy" id="2737172"/>
    <lineage>
        <taxon>Bacteria</taxon>
        <taxon>Bacillati</taxon>
        <taxon>Cyanobacteriota</taxon>
        <taxon>Cyanophyceae</taxon>
        <taxon>Oculatellales</taxon>
        <taxon>Oculatellaceae</taxon>
        <taxon>Thermoleptolyngbya</taxon>
        <taxon>Thermoleptolyngbya sichuanensis</taxon>
    </lineage>
</organism>
<keyword evidence="5 6" id="KW-0472">Membrane</keyword>
<keyword evidence="8" id="KW-1185">Reference proteome</keyword>
<dbReference type="PANTHER" id="PTHR21659">
    <property type="entry name" value="HYDROPHOBIC PROTEIN RCI2 LOW TEMPERATURE AND SALT RESPONSIVE PROTEIN LTI6 -RELATED"/>
    <property type="match status" value="1"/>
</dbReference>
<protein>
    <submittedName>
        <fullName evidence="7">YqaE/Pmp3 family membrane protein</fullName>
    </submittedName>
</protein>